<reference evidence="1 2" key="1">
    <citation type="journal article" date="2017" name="PLoS Biol.">
        <title>The sea cucumber genome provides insights into morphological evolution and visceral regeneration.</title>
        <authorList>
            <person name="Zhang X."/>
            <person name="Sun L."/>
            <person name="Yuan J."/>
            <person name="Sun Y."/>
            <person name="Gao Y."/>
            <person name="Zhang L."/>
            <person name="Li S."/>
            <person name="Dai H."/>
            <person name="Hamel J.F."/>
            <person name="Liu C."/>
            <person name="Yu Y."/>
            <person name="Liu S."/>
            <person name="Lin W."/>
            <person name="Guo K."/>
            <person name="Jin S."/>
            <person name="Xu P."/>
            <person name="Storey K.B."/>
            <person name="Huan P."/>
            <person name="Zhang T."/>
            <person name="Zhou Y."/>
            <person name="Zhang J."/>
            <person name="Lin C."/>
            <person name="Li X."/>
            <person name="Xing L."/>
            <person name="Huo D."/>
            <person name="Sun M."/>
            <person name="Wang L."/>
            <person name="Mercier A."/>
            <person name="Li F."/>
            <person name="Yang H."/>
            <person name="Xiang J."/>
        </authorList>
    </citation>
    <scope>NUCLEOTIDE SEQUENCE [LARGE SCALE GENOMIC DNA]</scope>
    <source>
        <strain evidence="1">Shaxun</strain>
        <tissue evidence="1">Muscle</tissue>
    </source>
</reference>
<comment type="caution">
    <text evidence="1">The sequence shown here is derived from an EMBL/GenBank/DDBJ whole genome shotgun (WGS) entry which is preliminary data.</text>
</comment>
<sequence length="319" mass="36356">MIPQTEKLRSHVRSCRLPGQDARHIICDYINIVDPDDDRDQNDEVLNAVIEESLLEVQDTSDQPSLDACLQESLENFQQAKMEAPMIVVVQRRRSAIDATKSADFSFLKEPKVLFSGEEADDLGGPKGEFFRCKAAIDQLQEGLGSVGGLWVLCKAQSRPYKKLFVSGISSPLTYMGMKKLCKINWVDGAIRIVEKEEEETRFTAGNSFYHNVKGNGKVSKVMLDNINQEIRNTIEVNQWRSTSTITEWFKSLKDKHHRTFMIFDIVDFYPPITEKLLTDALNWAKTYVNISAIDHTVIMHARKSIFFSDANPWTKKDS</sequence>
<organism evidence="1 2">
    <name type="scientific">Stichopus japonicus</name>
    <name type="common">Sea cucumber</name>
    <dbReference type="NCBI Taxonomy" id="307972"/>
    <lineage>
        <taxon>Eukaryota</taxon>
        <taxon>Metazoa</taxon>
        <taxon>Echinodermata</taxon>
        <taxon>Eleutherozoa</taxon>
        <taxon>Echinozoa</taxon>
        <taxon>Holothuroidea</taxon>
        <taxon>Aspidochirotacea</taxon>
        <taxon>Aspidochirotida</taxon>
        <taxon>Stichopodidae</taxon>
        <taxon>Apostichopus</taxon>
    </lineage>
</organism>
<dbReference type="EMBL" id="MRZV01000288">
    <property type="protein sequence ID" value="PIK53411.1"/>
    <property type="molecule type" value="Genomic_DNA"/>
</dbReference>
<keyword evidence="2" id="KW-1185">Reference proteome</keyword>
<keyword evidence="1" id="KW-0808">Transferase</keyword>
<keyword evidence="1" id="KW-0418">Kinase</keyword>
<accession>A0A2G8KZJ1</accession>
<evidence type="ECO:0000313" key="2">
    <source>
        <dbReference type="Proteomes" id="UP000230750"/>
    </source>
</evidence>
<proteinExistence type="predicted"/>
<dbReference type="GO" id="GO:0016301">
    <property type="term" value="F:kinase activity"/>
    <property type="evidence" value="ECO:0007669"/>
    <property type="project" value="UniProtKB-KW"/>
</dbReference>
<gene>
    <name evidence="1" type="ORF">BSL78_09694</name>
</gene>
<dbReference type="Proteomes" id="UP000230750">
    <property type="component" value="Unassembled WGS sequence"/>
</dbReference>
<evidence type="ECO:0000313" key="1">
    <source>
        <dbReference type="EMBL" id="PIK53411.1"/>
    </source>
</evidence>
<name>A0A2G8KZJ1_STIJA</name>
<protein>
    <submittedName>
        <fullName evidence="1">Putative proto-oncogene tyrosine-protein kinase receptor Ret-like</fullName>
    </submittedName>
</protein>
<keyword evidence="1" id="KW-0675">Receptor</keyword>
<dbReference type="AlphaFoldDB" id="A0A2G8KZJ1"/>